<evidence type="ECO:0000313" key="8">
    <source>
        <dbReference type="Proteomes" id="UP000034805"/>
    </source>
</evidence>
<evidence type="ECO:0000259" key="6">
    <source>
        <dbReference type="SMART" id="SM00745"/>
    </source>
</evidence>
<evidence type="ECO:0000256" key="4">
    <source>
        <dbReference type="ARBA" id="ARBA00022927"/>
    </source>
</evidence>
<comment type="caution">
    <text evidence="7">The sequence shown here is derived from an EMBL/GenBank/DDBJ whole genome shotgun (WGS) entry which is preliminary data.</text>
</comment>
<evidence type="ECO:0000256" key="2">
    <source>
        <dbReference type="ARBA" id="ARBA00022448"/>
    </source>
</evidence>
<keyword evidence="2" id="KW-0813">Transport</keyword>
<dbReference type="SMART" id="SM00745">
    <property type="entry name" value="MIT"/>
    <property type="match status" value="1"/>
</dbReference>
<dbReference type="Gene3D" id="1.20.58.80">
    <property type="entry name" value="Phosphotransferase system, lactose/cellobiose-type IIA subunit"/>
    <property type="match status" value="1"/>
</dbReference>
<organism evidence="7 8">
    <name type="scientific">Scleropages formosus</name>
    <name type="common">Asian bonytongue</name>
    <name type="synonym">Osteoglossum formosum</name>
    <dbReference type="NCBI Taxonomy" id="113540"/>
    <lineage>
        <taxon>Eukaryota</taxon>
        <taxon>Metazoa</taxon>
        <taxon>Chordata</taxon>
        <taxon>Craniata</taxon>
        <taxon>Vertebrata</taxon>
        <taxon>Euteleostomi</taxon>
        <taxon>Actinopterygii</taxon>
        <taxon>Neopterygii</taxon>
        <taxon>Teleostei</taxon>
        <taxon>Osteoglossocephala</taxon>
        <taxon>Osteoglossomorpha</taxon>
        <taxon>Osteoglossiformes</taxon>
        <taxon>Osteoglossidae</taxon>
        <taxon>Scleropages</taxon>
    </lineage>
</organism>
<feature type="domain" description="MIT" evidence="6">
    <location>
        <begin position="2"/>
        <end position="74"/>
    </location>
</feature>
<proteinExistence type="predicted"/>
<comment type="catalytic activity">
    <reaction evidence="5">
        <text>ATP + H2O = ADP + phosphate + H(+)</text>
        <dbReference type="Rhea" id="RHEA:13065"/>
        <dbReference type="ChEBI" id="CHEBI:15377"/>
        <dbReference type="ChEBI" id="CHEBI:15378"/>
        <dbReference type="ChEBI" id="CHEBI:30616"/>
        <dbReference type="ChEBI" id="CHEBI:43474"/>
        <dbReference type="ChEBI" id="CHEBI:456216"/>
        <dbReference type="EC" id="3.6.4.6"/>
    </reaction>
</comment>
<keyword evidence="4" id="KW-0653">Protein transport</keyword>
<evidence type="ECO:0000256" key="3">
    <source>
        <dbReference type="ARBA" id="ARBA00022801"/>
    </source>
</evidence>
<dbReference type="EC" id="3.6.4.6" evidence="1"/>
<gene>
    <name evidence="7" type="ORF">Z043_113435</name>
</gene>
<protein>
    <recommendedName>
        <fullName evidence="1">vesicle-fusing ATPase</fullName>
        <ecNumber evidence="1">3.6.4.6</ecNumber>
    </recommendedName>
</protein>
<accession>A0A0P7UI19</accession>
<dbReference type="Proteomes" id="UP000034805">
    <property type="component" value="Unassembled WGS sequence"/>
</dbReference>
<evidence type="ECO:0000313" key="7">
    <source>
        <dbReference type="EMBL" id="KPP67923.1"/>
    </source>
</evidence>
<keyword evidence="3" id="KW-0378">Hydrolase</keyword>
<evidence type="ECO:0000256" key="1">
    <source>
        <dbReference type="ARBA" id="ARBA00012674"/>
    </source>
</evidence>
<dbReference type="EMBL" id="JARO02004776">
    <property type="protein sequence ID" value="KPP67923.1"/>
    <property type="molecule type" value="Genomic_DNA"/>
</dbReference>
<dbReference type="Pfam" id="PF04212">
    <property type="entry name" value="MIT"/>
    <property type="match status" value="1"/>
</dbReference>
<reference evidence="7 8" key="1">
    <citation type="submission" date="2015-08" db="EMBL/GenBank/DDBJ databases">
        <title>The genome of the Asian arowana (Scleropages formosus).</title>
        <authorList>
            <person name="Tan M.H."/>
            <person name="Gan H.M."/>
            <person name="Croft L.J."/>
            <person name="Austin C.M."/>
        </authorList>
    </citation>
    <scope>NUCLEOTIDE SEQUENCE [LARGE SCALE GENOMIC DNA]</scope>
    <source>
        <strain evidence="7">Aro1</strain>
    </source>
</reference>
<dbReference type="GO" id="GO:0016787">
    <property type="term" value="F:hydrolase activity"/>
    <property type="evidence" value="ECO:0007669"/>
    <property type="project" value="UniProtKB-KW"/>
</dbReference>
<dbReference type="FunFam" id="1.20.58.80:FF:000004">
    <property type="entry name" value="Vacuolar protein sorting-associated protein 4"/>
    <property type="match status" value="1"/>
</dbReference>
<dbReference type="InterPro" id="IPR036181">
    <property type="entry name" value="MIT_dom_sf"/>
</dbReference>
<dbReference type="GO" id="GO:0015031">
    <property type="term" value="P:protein transport"/>
    <property type="evidence" value="ECO:0007669"/>
    <property type="project" value="UniProtKB-KW"/>
</dbReference>
<name>A0A0P7UI19_SCLFO</name>
<sequence length="74" mass="8744">MRKAISIANKASEADQTGNYEEAILLYQKAVQFFLHILKREPQGKDGNQKIRNKCKEYLDRVEELKKYIEEKEL</sequence>
<dbReference type="SUPFAM" id="SSF116846">
    <property type="entry name" value="MIT domain"/>
    <property type="match status" value="1"/>
</dbReference>
<evidence type="ECO:0000256" key="5">
    <source>
        <dbReference type="ARBA" id="ARBA00048883"/>
    </source>
</evidence>
<dbReference type="AlphaFoldDB" id="A0A0P7UI19"/>
<dbReference type="InterPro" id="IPR007330">
    <property type="entry name" value="MIT_dom"/>
</dbReference>